<comment type="caution">
    <text evidence="1">The sequence shown here is derived from an EMBL/GenBank/DDBJ whole genome shotgun (WGS) entry which is preliminary data.</text>
</comment>
<dbReference type="RefSeq" id="WP_054494279.1">
    <property type="nucleotide sequence ID" value="NZ_BBZA01000289.1"/>
</dbReference>
<dbReference type="Proteomes" id="UP000050502">
    <property type="component" value="Unassembled WGS sequence"/>
</dbReference>
<proteinExistence type="predicted"/>
<reference evidence="2 4" key="2">
    <citation type="submission" date="2015-07" db="EMBL/GenBank/DDBJ databases">
        <title>Whole genome sequence of Ardenticatena maritima DSM 23922.</title>
        <authorList>
            <person name="Hemp J."/>
            <person name="Ward L.M."/>
            <person name="Pace L.A."/>
            <person name="Fischer W.W."/>
        </authorList>
    </citation>
    <scope>NUCLEOTIDE SEQUENCE [LARGE SCALE GENOMIC DNA]</scope>
    <source>
        <strain evidence="2 4">110S</strain>
    </source>
</reference>
<dbReference type="AlphaFoldDB" id="A0A0M8KB22"/>
<reference evidence="3" key="3">
    <citation type="submission" date="2015-08" db="EMBL/GenBank/DDBJ databases">
        <title>Draft Genome Sequence of a Heterotrophic Facultative Anaerobic Bacterium Ardenticatena maritima Strain 110S.</title>
        <authorList>
            <person name="Kawaichi S."/>
            <person name="Yoshida T."/>
            <person name="Sako Y."/>
            <person name="Nakamura R."/>
        </authorList>
    </citation>
    <scope>NUCLEOTIDE SEQUENCE [LARGE SCALE GENOMIC DNA]</scope>
    <source>
        <strain evidence="3">110S</strain>
    </source>
</reference>
<dbReference type="OrthoDB" id="279067at2"/>
<evidence type="ECO:0000313" key="2">
    <source>
        <dbReference type="EMBL" id="KPL89439.1"/>
    </source>
</evidence>
<name>A0A0M8KB22_9CHLR</name>
<evidence type="ECO:0000313" key="4">
    <source>
        <dbReference type="Proteomes" id="UP000050502"/>
    </source>
</evidence>
<organism evidence="1 3">
    <name type="scientific">Ardenticatena maritima</name>
    <dbReference type="NCBI Taxonomy" id="872965"/>
    <lineage>
        <taxon>Bacteria</taxon>
        <taxon>Bacillati</taxon>
        <taxon>Chloroflexota</taxon>
        <taxon>Ardenticatenia</taxon>
        <taxon>Ardenticatenales</taxon>
        <taxon>Ardenticatenaceae</taxon>
        <taxon>Ardenticatena</taxon>
    </lineage>
</organism>
<dbReference type="Proteomes" id="UP000037784">
    <property type="component" value="Unassembled WGS sequence"/>
</dbReference>
<evidence type="ECO:0000313" key="3">
    <source>
        <dbReference type="Proteomes" id="UP000037784"/>
    </source>
</evidence>
<protein>
    <submittedName>
        <fullName evidence="1">Uncharacterized protein</fullName>
    </submittedName>
</protein>
<dbReference type="EMBL" id="LGKN01000003">
    <property type="protein sequence ID" value="KPL89439.1"/>
    <property type="molecule type" value="Genomic_DNA"/>
</dbReference>
<dbReference type="EMBL" id="BBZA01000289">
    <property type="protein sequence ID" value="GAP64581.1"/>
    <property type="molecule type" value="Genomic_DNA"/>
</dbReference>
<accession>A0A0M8KB22</accession>
<evidence type="ECO:0000313" key="1">
    <source>
        <dbReference type="EMBL" id="GAP64581.1"/>
    </source>
</evidence>
<reference evidence="1 3" key="1">
    <citation type="journal article" date="2015" name="Genome Announc.">
        <title>Draft Genome Sequence of a Heterotrophic Facultative Anaerobic Thermophilic Bacterium, Ardenticatena maritima Strain 110ST.</title>
        <authorList>
            <person name="Kawaichi S."/>
            <person name="Yoshida T."/>
            <person name="Sako Y."/>
            <person name="Nakamura R."/>
        </authorList>
    </citation>
    <scope>NUCLEOTIDE SEQUENCE [LARGE SCALE GENOMIC DNA]</scope>
    <source>
        <strain evidence="1 3">110S</strain>
    </source>
</reference>
<sequence>MNTVIRANLQRCLRSPYLREDQLKRHEIGTELAAARELYEQAKASFEAEDTTTGMKQAWGAMFRAGRALVYAAGYDFDGLRCMEVVLEAHYLGNGLEAADFEAFRAAQKLHGSPEEALARASAFIDKVKQILQTTQTA</sequence>
<dbReference type="Gene3D" id="1.20.120.330">
    <property type="entry name" value="Nucleotidyltransferases domain 2"/>
    <property type="match status" value="1"/>
</dbReference>
<gene>
    <name evidence="1" type="ORF">ARMA_3004</name>
    <name evidence="2" type="ORF">SE16_03055</name>
</gene>
<keyword evidence="3" id="KW-1185">Reference proteome</keyword>
<dbReference type="InParanoid" id="A0A0M8KB22"/>